<dbReference type="KEGG" id="dae:Dtox_0984"/>
<dbReference type="EMBL" id="CP001720">
    <property type="protein sequence ID" value="ACV61873.1"/>
    <property type="molecule type" value="Genomic_DNA"/>
</dbReference>
<name>C8W3A6_DESAS</name>
<dbReference type="OrthoDB" id="1806528at2"/>
<keyword evidence="2" id="KW-1185">Reference proteome</keyword>
<dbReference type="STRING" id="485916.Dtox_0984"/>
<evidence type="ECO:0000313" key="1">
    <source>
        <dbReference type="EMBL" id="ACV61873.1"/>
    </source>
</evidence>
<organism evidence="1 2">
    <name type="scientific">Desulfofarcimen acetoxidans (strain ATCC 49208 / DSM 771 / KCTC 5769 / VKM B-1644 / 5575)</name>
    <name type="common">Desulfotomaculum acetoxidans</name>
    <dbReference type="NCBI Taxonomy" id="485916"/>
    <lineage>
        <taxon>Bacteria</taxon>
        <taxon>Bacillati</taxon>
        <taxon>Bacillota</taxon>
        <taxon>Clostridia</taxon>
        <taxon>Eubacteriales</taxon>
        <taxon>Peptococcaceae</taxon>
        <taxon>Desulfofarcimen</taxon>
    </lineage>
</organism>
<dbReference type="eggNOG" id="ENOG502ZC8I">
    <property type="taxonomic scope" value="Bacteria"/>
</dbReference>
<protein>
    <submittedName>
        <fullName evidence="1">Uncharacterized protein</fullName>
    </submittedName>
</protein>
<gene>
    <name evidence="1" type="ordered locus">Dtox_0984</name>
</gene>
<accession>C8W3A6</accession>
<dbReference type="AlphaFoldDB" id="C8W3A6"/>
<reference evidence="1 2" key="1">
    <citation type="journal article" date="2009" name="Stand. Genomic Sci.">
        <title>Complete genome sequence of Desulfotomaculum acetoxidans type strain (5575).</title>
        <authorList>
            <person name="Spring S."/>
            <person name="Lapidus A."/>
            <person name="Schroder M."/>
            <person name="Gleim D."/>
            <person name="Sims D."/>
            <person name="Meincke L."/>
            <person name="Glavina Del Rio T."/>
            <person name="Tice H."/>
            <person name="Copeland A."/>
            <person name="Cheng J.F."/>
            <person name="Lucas S."/>
            <person name="Chen F."/>
            <person name="Nolan M."/>
            <person name="Bruce D."/>
            <person name="Goodwin L."/>
            <person name="Pitluck S."/>
            <person name="Ivanova N."/>
            <person name="Mavromatis K."/>
            <person name="Mikhailova N."/>
            <person name="Pati A."/>
            <person name="Chen A."/>
            <person name="Palaniappan K."/>
            <person name="Land M."/>
            <person name="Hauser L."/>
            <person name="Chang Y.J."/>
            <person name="Jeffries C.D."/>
            <person name="Chain P."/>
            <person name="Saunders E."/>
            <person name="Brettin T."/>
            <person name="Detter J.C."/>
            <person name="Goker M."/>
            <person name="Bristow J."/>
            <person name="Eisen J.A."/>
            <person name="Markowitz V."/>
            <person name="Hugenholtz P."/>
            <person name="Kyrpides N.C."/>
            <person name="Klenk H.P."/>
            <person name="Han C."/>
        </authorList>
    </citation>
    <scope>NUCLEOTIDE SEQUENCE [LARGE SCALE GENOMIC DNA]</scope>
    <source>
        <strain evidence="2">ATCC 49208 / DSM 771 / VKM B-1644</strain>
    </source>
</reference>
<dbReference type="Proteomes" id="UP000002217">
    <property type="component" value="Chromosome"/>
</dbReference>
<proteinExistence type="predicted"/>
<sequence>MYPQTHLYFAEKILGKISDEITIGSIFPDFIISKTLPHEVSHQSGHKIFNLCRSSEKFLDLARAVITHGIKPHGLDYYGDEKYLDYERGYCFEKGRPFIGETVKACNIPLRMGWWKAHNIIEMGIELRINAIKDFGPTIRGALENKALLKDLDDLLGDISPEKKHCLVQKAGFFIDYIETAKVTALSLAAKYNTQMITKHNISVNIAEVAALIEKAALVVENDLEDFFLYSINKVKDTLKQTDIK</sequence>
<dbReference type="HOGENOM" id="CLU_1088714_0_0_9"/>
<dbReference type="RefSeq" id="WP_015756588.1">
    <property type="nucleotide sequence ID" value="NC_013216.1"/>
</dbReference>
<evidence type="ECO:0000313" key="2">
    <source>
        <dbReference type="Proteomes" id="UP000002217"/>
    </source>
</evidence>